<accession>A0AAE4I4S0</accession>
<reference evidence="2" key="1">
    <citation type="submission" date="2023-03" db="EMBL/GenBank/DDBJ databases">
        <authorList>
            <person name="Shen W."/>
            <person name="Cai J."/>
        </authorList>
    </citation>
    <scope>NUCLEOTIDE SEQUENCE</scope>
    <source>
        <strain evidence="2">P69-2</strain>
    </source>
</reference>
<dbReference type="AlphaFoldDB" id="A0AAE4I4S0"/>
<evidence type="ECO:0000313" key="3">
    <source>
        <dbReference type="Proteomes" id="UP001180842"/>
    </source>
</evidence>
<dbReference type="InterPro" id="IPR031612">
    <property type="entry name" value="Phage_holin_Dp1"/>
</dbReference>
<dbReference type="RefSeq" id="WP_216453619.1">
    <property type="nucleotide sequence ID" value="NZ_JARQAI010000024.1"/>
</dbReference>
<gene>
    <name evidence="2" type="ORF">P7H00_12700</name>
</gene>
<dbReference type="Proteomes" id="UP001180842">
    <property type="component" value="Unassembled WGS sequence"/>
</dbReference>
<evidence type="ECO:0000256" key="1">
    <source>
        <dbReference type="SAM" id="Phobius"/>
    </source>
</evidence>
<organism evidence="2 3">
    <name type="scientific">Enterococcus pseudoavium</name>
    <dbReference type="NCBI Taxonomy" id="44007"/>
    <lineage>
        <taxon>Bacteria</taxon>
        <taxon>Bacillati</taxon>
        <taxon>Bacillota</taxon>
        <taxon>Bacilli</taxon>
        <taxon>Lactobacillales</taxon>
        <taxon>Enterococcaceae</taxon>
        <taxon>Enterococcus</taxon>
    </lineage>
</organism>
<feature type="transmembrane region" description="Helical" evidence="1">
    <location>
        <begin position="12"/>
        <end position="34"/>
    </location>
</feature>
<keyword evidence="1" id="KW-1133">Transmembrane helix</keyword>
<evidence type="ECO:0000313" key="2">
    <source>
        <dbReference type="EMBL" id="MDT2737970.1"/>
    </source>
</evidence>
<comment type="caution">
    <text evidence="2">The sequence shown here is derived from an EMBL/GenBank/DDBJ whole genome shotgun (WGS) entry which is preliminary data.</text>
</comment>
<proteinExistence type="predicted"/>
<feature type="transmembrane region" description="Helical" evidence="1">
    <location>
        <begin position="40"/>
        <end position="57"/>
    </location>
</feature>
<name>A0AAE4I4S0_9ENTE</name>
<dbReference type="Pfam" id="PF16938">
    <property type="entry name" value="Phage_holin_Dp1"/>
    <property type="match status" value="1"/>
</dbReference>
<sequence length="67" mass="7377">MKMNNETYDKVKWVVMILMPALTTLVGGLGQAYGWGQTDLAVTTLTLITTFMGAVTLKSTSNYNKED</sequence>
<keyword evidence="1" id="KW-0472">Membrane</keyword>
<protein>
    <submittedName>
        <fullName evidence="2">Phage holin</fullName>
    </submittedName>
</protein>
<dbReference type="EMBL" id="JARQAI010000024">
    <property type="protein sequence ID" value="MDT2737970.1"/>
    <property type="molecule type" value="Genomic_DNA"/>
</dbReference>
<keyword evidence="1" id="KW-0812">Transmembrane</keyword>